<accession>A0A081BS05</accession>
<dbReference type="STRING" id="1499966.U14_05465"/>
<protein>
    <submittedName>
        <fullName evidence="1">DNA mismatch repair protein MutS domain protein</fullName>
    </submittedName>
</protein>
<evidence type="ECO:0000313" key="2">
    <source>
        <dbReference type="Proteomes" id="UP000030700"/>
    </source>
</evidence>
<dbReference type="EMBL" id="DF820460">
    <property type="protein sequence ID" value="GAK54186.1"/>
    <property type="molecule type" value="Genomic_DNA"/>
</dbReference>
<proteinExistence type="predicted"/>
<gene>
    <name evidence="1" type="ORF">U14_05465</name>
</gene>
<keyword evidence="2" id="KW-1185">Reference proteome</keyword>
<reference evidence="1" key="1">
    <citation type="journal article" date="2015" name="PeerJ">
        <title>First genomic representation of candidate bacterial phylum KSB3 points to enhanced environmental sensing as a trigger of wastewater bulking.</title>
        <authorList>
            <person name="Sekiguchi Y."/>
            <person name="Ohashi A."/>
            <person name="Parks D.H."/>
            <person name="Yamauchi T."/>
            <person name="Tyson G.W."/>
            <person name="Hugenholtz P."/>
        </authorList>
    </citation>
    <scope>NUCLEOTIDE SEQUENCE [LARGE SCALE GENOMIC DNA]</scope>
</reference>
<organism evidence="1">
    <name type="scientific">Candidatus Moduliflexus flocculans</name>
    <dbReference type="NCBI Taxonomy" id="1499966"/>
    <lineage>
        <taxon>Bacteria</taxon>
        <taxon>Candidatus Moduliflexota</taxon>
        <taxon>Candidatus Moduliflexia</taxon>
        <taxon>Candidatus Moduliflexales</taxon>
        <taxon>Candidatus Moduliflexaceae</taxon>
    </lineage>
</organism>
<sequence>MMAFYSILYEKPEHGIPLETENVPPFFADLNLDQIIDAATLGKQEYRLPPFFYRSLRNHEAILYRHEIFRDIEQKTLFESLTTFAQKIRVMRGHLALAEKLYYPYQKKRWFLDAVETYCEAVLHLSRDLSTEHLRARAAGVSRLRRTLRCVSAFYRAASGNGAAKSRFRHRALLRANQWQFHQSTPICL</sequence>
<dbReference type="AlphaFoldDB" id="A0A081BS05"/>
<evidence type="ECO:0000313" key="1">
    <source>
        <dbReference type="EMBL" id="GAK54186.1"/>
    </source>
</evidence>
<dbReference type="Proteomes" id="UP000030700">
    <property type="component" value="Unassembled WGS sequence"/>
</dbReference>
<name>A0A081BS05_9BACT</name>
<dbReference type="HOGENOM" id="CLU_1431968_0_0_0"/>